<organism evidence="2">
    <name type="scientific">Tanacetum cinerariifolium</name>
    <name type="common">Dalmatian daisy</name>
    <name type="synonym">Chrysanthemum cinerariifolium</name>
    <dbReference type="NCBI Taxonomy" id="118510"/>
    <lineage>
        <taxon>Eukaryota</taxon>
        <taxon>Viridiplantae</taxon>
        <taxon>Streptophyta</taxon>
        <taxon>Embryophyta</taxon>
        <taxon>Tracheophyta</taxon>
        <taxon>Spermatophyta</taxon>
        <taxon>Magnoliopsida</taxon>
        <taxon>eudicotyledons</taxon>
        <taxon>Gunneridae</taxon>
        <taxon>Pentapetalae</taxon>
        <taxon>asterids</taxon>
        <taxon>campanulids</taxon>
        <taxon>Asterales</taxon>
        <taxon>Asteraceae</taxon>
        <taxon>Asteroideae</taxon>
        <taxon>Anthemideae</taxon>
        <taxon>Anthemidinae</taxon>
        <taxon>Tanacetum</taxon>
    </lineage>
</organism>
<accession>A0A699X0M9</accession>
<feature type="compositionally biased region" description="Basic and acidic residues" evidence="1">
    <location>
        <begin position="84"/>
        <end position="94"/>
    </location>
</feature>
<feature type="region of interest" description="Disordered" evidence="1">
    <location>
        <begin position="75"/>
        <end position="94"/>
    </location>
</feature>
<sequence>EEKLHEKRRVAYQLDVDPEDRREGLDLPGSDNRAHDAHADAEQGADGRQLQREQGSAKQQVSVLQDRNEVELISHLKASGQQSKIRDRPAEAAS</sequence>
<feature type="non-terminal residue" evidence="2">
    <location>
        <position position="1"/>
    </location>
</feature>
<dbReference type="EMBL" id="BKCJ011770338">
    <property type="protein sequence ID" value="GFD51446.1"/>
    <property type="molecule type" value="Genomic_DNA"/>
</dbReference>
<name>A0A699X0M9_TANCI</name>
<protein>
    <submittedName>
        <fullName evidence="2">Uncharacterized protein</fullName>
    </submittedName>
</protein>
<feature type="non-terminal residue" evidence="2">
    <location>
        <position position="94"/>
    </location>
</feature>
<reference evidence="2" key="1">
    <citation type="journal article" date="2019" name="Sci. Rep.">
        <title>Draft genome of Tanacetum cinerariifolium, the natural source of mosquito coil.</title>
        <authorList>
            <person name="Yamashiro T."/>
            <person name="Shiraishi A."/>
            <person name="Satake H."/>
            <person name="Nakayama K."/>
        </authorList>
    </citation>
    <scope>NUCLEOTIDE SEQUENCE</scope>
</reference>
<gene>
    <name evidence="2" type="ORF">Tci_923415</name>
</gene>
<evidence type="ECO:0000313" key="2">
    <source>
        <dbReference type="EMBL" id="GFD51446.1"/>
    </source>
</evidence>
<feature type="compositionally biased region" description="Basic residues" evidence="1">
    <location>
        <begin position="1"/>
        <end position="10"/>
    </location>
</feature>
<proteinExistence type="predicted"/>
<comment type="caution">
    <text evidence="2">The sequence shown here is derived from an EMBL/GenBank/DDBJ whole genome shotgun (WGS) entry which is preliminary data.</text>
</comment>
<feature type="region of interest" description="Disordered" evidence="1">
    <location>
        <begin position="1"/>
        <end position="63"/>
    </location>
</feature>
<feature type="compositionally biased region" description="Basic and acidic residues" evidence="1">
    <location>
        <begin position="32"/>
        <end position="41"/>
    </location>
</feature>
<dbReference type="AlphaFoldDB" id="A0A699X0M9"/>
<feature type="compositionally biased region" description="Polar residues" evidence="1">
    <location>
        <begin position="52"/>
        <end position="63"/>
    </location>
</feature>
<evidence type="ECO:0000256" key="1">
    <source>
        <dbReference type="SAM" id="MobiDB-lite"/>
    </source>
</evidence>